<name>A0A285B8Z5_9ENTR</name>
<proteinExistence type="predicted"/>
<accession>A0A285B8Z5</accession>
<protein>
    <submittedName>
        <fullName evidence="1">Uncharacterized protein</fullName>
    </submittedName>
</protein>
<gene>
    <name evidence="1" type="ORF">KOSB73_390001</name>
</gene>
<evidence type="ECO:0000313" key="1">
    <source>
        <dbReference type="EMBL" id="SNU37449.1"/>
    </source>
</evidence>
<organism evidence="1 2">
    <name type="scientific">Klebsiella grimontii</name>
    <dbReference type="NCBI Taxonomy" id="2058152"/>
    <lineage>
        <taxon>Bacteria</taxon>
        <taxon>Pseudomonadati</taxon>
        <taxon>Pseudomonadota</taxon>
        <taxon>Gammaproteobacteria</taxon>
        <taxon>Enterobacterales</taxon>
        <taxon>Enterobacteriaceae</taxon>
        <taxon>Klebsiella/Raoultella group</taxon>
        <taxon>Klebsiella</taxon>
    </lineage>
</organism>
<reference evidence="2" key="1">
    <citation type="submission" date="2017-08" db="EMBL/GenBank/DDBJ databases">
        <authorList>
            <person name="Brisse S."/>
        </authorList>
    </citation>
    <scope>NUCLEOTIDE SEQUENCE [LARGE SCALE GENOMIC DNA]</scope>
    <source>
        <strain evidence="2">06D021</strain>
    </source>
</reference>
<sequence length="62" mass="7191">MRKLRELGLIKTKAGTSGEFHYVLMLNPLSIIKSHYESNGMSKDERYNALFSRMQEVGAKWE</sequence>
<dbReference type="Proteomes" id="UP000220639">
    <property type="component" value="Unassembled WGS sequence"/>
</dbReference>
<dbReference type="EMBL" id="FZTC01000033">
    <property type="protein sequence ID" value="SNU37449.1"/>
    <property type="molecule type" value="Genomic_DNA"/>
</dbReference>
<dbReference type="AlphaFoldDB" id="A0A285B8Z5"/>
<evidence type="ECO:0000313" key="2">
    <source>
        <dbReference type="Proteomes" id="UP000220639"/>
    </source>
</evidence>